<dbReference type="PROSITE" id="PS00545">
    <property type="entry name" value="ALDOSE_1_EPIMERASE"/>
    <property type="match status" value="1"/>
</dbReference>
<feature type="region of interest" description="Disordered" evidence="16">
    <location>
        <begin position="333"/>
        <end position="364"/>
    </location>
</feature>
<feature type="binding site" evidence="14">
    <location>
        <position position="265"/>
    </location>
    <ligand>
        <name>beta-D-galactose</name>
        <dbReference type="ChEBI" id="CHEBI:27667"/>
    </ligand>
</feature>
<keyword evidence="8" id="KW-0963">Cytoplasm</keyword>
<feature type="binding site" evidence="15">
    <location>
        <begin position="98"/>
        <end position="99"/>
    </location>
    <ligand>
        <name>beta-D-galactose</name>
        <dbReference type="ChEBI" id="CHEBI:27667"/>
    </ligand>
</feature>
<evidence type="ECO:0000256" key="11">
    <source>
        <dbReference type="ARBA" id="ARBA00023277"/>
    </source>
</evidence>
<evidence type="ECO:0000256" key="9">
    <source>
        <dbReference type="ARBA" id="ARBA00022553"/>
    </source>
</evidence>
<dbReference type="NCBIfam" id="NF008277">
    <property type="entry name" value="PRK11055.1"/>
    <property type="match status" value="1"/>
</dbReference>
<dbReference type="Gene3D" id="2.70.98.10">
    <property type="match status" value="1"/>
</dbReference>
<dbReference type="GO" id="GO:0005737">
    <property type="term" value="C:cytoplasm"/>
    <property type="evidence" value="ECO:0007669"/>
    <property type="project" value="UniProtKB-SubCell"/>
</dbReference>
<dbReference type="GO" id="GO:0030246">
    <property type="term" value="F:carbohydrate binding"/>
    <property type="evidence" value="ECO:0007669"/>
    <property type="project" value="InterPro"/>
</dbReference>
<evidence type="ECO:0000256" key="1">
    <source>
        <dbReference type="ARBA" id="ARBA00001614"/>
    </source>
</evidence>
<dbReference type="InterPro" id="IPR014718">
    <property type="entry name" value="GH-type_carb-bd"/>
</dbReference>
<comment type="subcellular location">
    <subcellularLocation>
        <location evidence="2">Cytoplasm</location>
    </subcellularLocation>
</comment>
<feature type="active site" description="Proton donor" evidence="13">
    <location>
        <position position="193"/>
    </location>
</feature>
<dbReference type="PANTHER" id="PTHR10091">
    <property type="entry name" value="ALDOSE-1-EPIMERASE"/>
    <property type="match status" value="1"/>
</dbReference>
<evidence type="ECO:0000256" key="15">
    <source>
        <dbReference type="PIRSR" id="PIRSR005096-3"/>
    </source>
</evidence>
<evidence type="ECO:0000256" key="7">
    <source>
        <dbReference type="ARBA" id="ARBA00014165"/>
    </source>
</evidence>
<dbReference type="InterPro" id="IPR011013">
    <property type="entry name" value="Gal_mutarotase_sf_dom"/>
</dbReference>
<keyword evidence="10 12" id="KW-0413">Isomerase</keyword>
<dbReference type="InterPro" id="IPR008183">
    <property type="entry name" value="Aldose_1/G6P_1-epimerase"/>
</dbReference>
<dbReference type="Proteomes" id="UP000584867">
    <property type="component" value="Unassembled WGS sequence"/>
</dbReference>
<dbReference type="Pfam" id="PF01263">
    <property type="entry name" value="Aldose_epim"/>
    <property type="match status" value="1"/>
</dbReference>
<keyword evidence="17" id="KW-0732">Signal</keyword>
<keyword evidence="9" id="KW-0597">Phosphoprotein</keyword>
<comment type="caution">
    <text evidence="18">The sequence shown here is derived from an EMBL/GenBank/DDBJ whole genome shotgun (WGS) entry which is preliminary data.</text>
</comment>
<evidence type="ECO:0000256" key="14">
    <source>
        <dbReference type="PIRSR" id="PIRSR005096-2"/>
    </source>
</evidence>
<evidence type="ECO:0000256" key="8">
    <source>
        <dbReference type="ARBA" id="ARBA00022490"/>
    </source>
</evidence>
<evidence type="ECO:0000256" key="12">
    <source>
        <dbReference type="PIRNR" id="PIRNR005096"/>
    </source>
</evidence>
<dbReference type="GO" id="GO:0033499">
    <property type="term" value="P:galactose catabolic process via UDP-galactose, Leloir pathway"/>
    <property type="evidence" value="ECO:0007669"/>
    <property type="project" value="TreeGrafter"/>
</dbReference>
<dbReference type="EMBL" id="JACHIO010000015">
    <property type="protein sequence ID" value="MBB5065207.1"/>
    <property type="molecule type" value="Genomic_DNA"/>
</dbReference>
<dbReference type="InterPro" id="IPR047215">
    <property type="entry name" value="Galactose_mutarotase-like"/>
</dbReference>
<name>A0A7W8EAV9_9BACT</name>
<evidence type="ECO:0000256" key="17">
    <source>
        <dbReference type="SAM" id="SignalP"/>
    </source>
</evidence>
<evidence type="ECO:0000256" key="16">
    <source>
        <dbReference type="SAM" id="MobiDB-lite"/>
    </source>
</evidence>
<keyword evidence="11 12" id="KW-0119">Carbohydrate metabolism</keyword>
<dbReference type="GO" id="GO:0006006">
    <property type="term" value="P:glucose metabolic process"/>
    <property type="evidence" value="ECO:0007669"/>
    <property type="project" value="TreeGrafter"/>
</dbReference>
<dbReference type="InterPro" id="IPR018052">
    <property type="entry name" value="Ald1_epimerase_CS"/>
</dbReference>
<dbReference type="FunFam" id="2.70.98.10:FF:000003">
    <property type="entry name" value="Aldose 1-epimerase"/>
    <property type="match status" value="1"/>
</dbReference>
<comment type="subunit">
    <text evidence="5">Monomer.</text>
</comment>
<dbReference type="PIRSF" id="PIRSF005096">
    <property type="entry name" value="GALM"/>
    <property type="match status" value="1"/>
</dbReference>
<dbReference type="PANTHER" id="PTHR10091:SF0">
    <property type="entry name" value="GALACTOSE MUTAROTASE"/>
    <property type="match status" value="1"/>
</dbReference>
<dbReference type="SUPFAM" id="SSF74650">
    <property type="entry name" value="Galactose mutarotase-like"/>
    <property type="match status" value="1"/>
</dbReference>
<feature type="binding site" evidence="15">
    <location>
        <begin position="193"/>
        <end position="195"/>
    </location>
    <ligand>
        <name>beta-D-galactose</name>
        <dbReference type="ChEBI" id="CHEBI:27667"/>
    </ligand>
</feature>
<organism evidence="18 19">
    <name type="scientific">Granulicella mallensis</name>
    <dbReference type="NCBI Taxonomy" id="940614"/>
    <lineage>
        <taxon>Bacteria</taxon>
        <taxon>Pseudomonadati</taxon>
        <taxon>Acidobacteriota</taxon>
        <taxon>Terriglobia</taxon>
        <taxon>Terriglobales</taxon>
        <taxon>Acidobacteriaceae</taxon>
        <taxon>Granulicella</taxon>
    </lineage>
</organism>
<evidence type="ECO:0000256" key="10">
    <source>
        <dbReference type="ARBA" id="ARBA00023235"/>
    </source>
</evidence>
<dbReference type="RefSeq" id="WP_184257703.1">
    <property type="nucleotide sequence ID" value="NZ_JACHIO010000015.1"/>
</dbReference>
<evidence type="ECO:0000256" key="2">
    <source>
        <dbReference type="ARBA" id="ARBA00004496"/>
    </source>
</evidence>
<dbReference type="AlphaFoldDB" id="A0A7W8EAV9"/>
<gene>
    <name evidence="18" type="ORF">HDF15_003570</name>
</gene>
<feature type="chain" id="PRO_5031272345" description="Aldose 1-epimerase" evidence="17">
    <location>
        <begin position="20"/>
        <end position="364"/>
    </location>
</feature>
<comment type="pathway">
    <text evidence="3 12">Carbohydrate metabolism; hexose metabolism.</text>
</comment>
<evidence type="ECO:0000313" key="19">
    <source>
        <dbReference type="Proteomes" id="UP000584867"/>
    </source>
</evidence>
<evidence type="ECO:0000256" key="5">
    <source>
        <dbReference type="ARBA" id="ARBA00011245"/>
    </source>
</evidence>
<dbReference type="UniPathway" id="UPA00242"/>
<evidence type="ECO:0000256" key="13">
    <source>
        <dbReference type="PIRSR" id="PIRSR005096-1"/>
    </source>
</evidence>
<protein>
    <recommendedName>
        <fullName evidence="7 12">Aldose 1-epimerase</fullName>
        <ecNumber evidence="6 12">5.1.3.3</ecNumber>
    </recommendedName>
</protein>
<evidence type="ECO:0000313" key="18">
    <source>
        <dbReference type="EMBL" id="MBB5065207.1"/>
    </source>
</evidence>
<evidence type="ECO:0000256" key="4">
    <source>
        <dbReference type="ARBA" id="ARBA00006206"/>
    </source>
</evidence>
<feature type="compositionally biased region" description="Polar residues" evidence="16">
    <location>
        <begin position="353"/>
        <end position="364"/>
    </location>
</feature>
<dbReference type="CDD" id="cd09019">
    <property type="entry name" value="galactose_mutarotase_like"/>
    <property type="match status" value="1"/>
</dbReference>
<sequence>MKLLCAVLLCTTFTAIAHASVTHSTFGKLPDGAAVEIYTLKNPSVEMRVMTYGARVVSLATKDRDGKMGNVVLGYDKIEGYLKDASSYFGSVPGRYANRIALGKFTLEGKQYQIPINNAPNALHGGPDGFASRNWTGKEIPEGVEFTLVSPDGDQGFPGTMTAHVRYTLAGNTVRIVYSATTDKPTVVNLTNHSYFNLAGAGNGTILDEKLTIDADKFTPIDATSIPLGNLAPVAGTPFDFTKPETVGSRIDADNEQLKHGKGYDHNFVLRGKAGVLRPAAKVYDAKSGRVLTVETTEPGVQFYSGNFLDGTLIGPGGVKYVKRSALCLETQHYPDSPNRPDFPSTELKPGQTYHSETTWTFSN</sequence>
<comment type="similarity">
    <text evidence="4 12">Belongs to the aldose epimerase family.</text>
</comment>
<dbReference type="GO" id="GO:0004034">
    <property type="term" value="F:aldose 1-epimerase activity"/>
    <property type="evidence" value="ECO:0007669"/>
    <property type="project" value="UniProtKB-EC"/>
</dbReference>
<comment type="catalytic activity">
    <reaction evidence="1 12">
        <text>alpha-D-glucose = beta-D-glucose</text>
        <dbReference type="Rhea" id="RHEA:10264"/>
        <dbReference type="ChEBI" id="CHEBI:15903"/>
        <dbReference type="ChEBI" id="CHEBI:17925"/>
        <dbReference type="EC" id="5.1.3.3"/>
    </reaction>
</comment>
<reference evidence="18 19" key="1">
    <citation type="submission" date="2020-08" db="EMBL/GenBank/DDBJ databases">
        <title>Genomic Encyclopedia of Type Strains, Phase IV (KMG-V): Genome sequencing to study the core and pangenomes of soil and plant-associated prokaryotes.</title>
        <authorList>
            <person name="Whitman W."/>
        </authorList>
    </citation>
    <scope>NUCLEOTIDE SEQUENCE [LARGE SCALE GENOMIC DNA]</scope>
    <source>
        <strain evidence="18 19">X5P3</strain>
    </source>
</reference>
<evidence type="ECO:0000256" key="3">
    <source>
        <dbReference type="ARBA" id="ARBA00005028"/>
    </source>
</evidence>
<feature type="signal peptide" evidence="17">
    <location>
        <begin position="1"/>
        <end position="19"/>
    </location>
</feature>
<accession>A0A7W8EAV9</accession>
<dbReference type="InterPro" id="IPR015443">
    <property type="entry name" value="Aldose_1-epimerase"/>
</dbReference>
<evidence type="ECO:0000256" key="6">
    <source>
        <dbReference type="ARBA" id="ARBA00013185"/>
    </source>
</evidence>
<proteinExistence type="inferred from homology"/>
<dbReference type="EC" id="5.1.3.3" evidence="6 12"/>
<feature type="active site" description="Proton acceptor" evidence="13">
    <location>
        <position position="330"/>
    </location>
</feature>